<keyword evidence="5 13" id="KW-0808">Transferase</keyword>
<evidence type="ECO:0000256" key="8">
    <source>
        <dbReference type="ARBA" id="ARBA00022741"/>
    </source>
</evidence>
<evidence type="ECO:0000313" key="13">
    <source>
        <dbReference type="EMBL" id="MFC0081430.1"/>
    </source>
</evidence>
<keyword evidence="4" id="KW-0963">Cytoplasm</keyword>
<protein>
    <recommendedName>
        <fullName evidence="10">L-threonylcarbamoyladenylate synthase</fullName>
        <ecNumber evidence="3">2.7.7.87</ecNumber>
    </recommendedName>
    <alternativeName>
        <fullName evidence="10">L-threonylcarbamoyladenylate synthase</fullName>
    </alternativeName>
</protein>
<evidence type="ECO:0000256" key="1">
    <source>
        <dbReference type="ARBA" id="ARBA00004496"/>
    </source>
</evidence>
<dbReference type="RefSeq" id="WP_377788659.1">
    <property type="nucleotide sequence ID" value="NZ_JBHLYQ010000030.1"/>
</dbReference>
<dbReference type="Proteomes" id="UP001589788">
    <property type="component" value="Unassembled WGS sequence"/>
</dbReference>
<dbReference type="PROSITE" id="PS51163">
    <property type="entry name" value="YRDC"/>
    <property type="match status" value="1"/>
</dbReference>
<dbReference type="PANTHER" id="PTHR17490:SF16">
    <property type="entry name" value="THREONYLCARBAMOYL-AMP SYNTHASE"/>
    <property type="match status" value="1"/>
</dbReference>
<dbReference type="InterPro" id="IPR006070">
    <property type="entry name" value="Sua5-like_dom"/>
</dbReference>
<comment type="similarity">
    <text evidence="2">Belongs to the SUA5 family.</text>
</comment>
<evidence type="ECO:0000256" key="6">
    <source>
        <dbReference type="ARBA" id="ARBA00022694"/>
    </source>
</evidence>
<evidence type="ECO:0000256" key="10">
    <source>
        <dbReference type="ARBA" id="ARBA00029774"/>
    </source>
</evidence>
<keyword evidence="8" id="KW-0547">Nucleotide-binding</keyword>
<proteinExistence type="inferred from homology"/>
<evidence type="ECO:0000256" key="4">
    <source>
        <dbReference type="ARBA" id="ARBA00022490"/>
    </source>
</evidence>
<keyword evidence="7 13" id="KW-0548">Nucleotidyltransferase</keyword>
<keyword evidence="9" id="KW-0067">ATP-binding</keyword>
<dbReference type="Pfam" id="PF01300">
    <property type="entry name" value="Sua5_yciO_yrdC"/>
    <property type="match status" value="1"/>
</dbReference>
<keyword evidence="6" id="KW-0819">tRNA processing</keyword>
<dbReference type="NCBIfam" id="TIGR00057">
    <property type="entry name" value="L-threonylcarbamoyladenylate synthase"/>
    <property type="match status" value="1"/>
</dbReference>
<dbReference type="GO" id="GO:0061710">
    <property type="term" value="F:L-threonylcarbamoyladenylate synthase"/>
    <property type="evidence" value="ECO:0007669"/>
    <property type="project" value="UniProtKB-EC"/>
</dbReference>
<sequence>MADPDGPLGATPARLVPRGPAALDRVAEALAAGAVVAVPTDTVYGLAVRASLPEAAATLSRAKGRDEATPTQVLVADRTQAEALAAPGTLTGPIAGLLDRFWPGGLTVVLPRRPGVTLDLGGQEDSVGLRCPDDPWLQALCRRVGPLAATSANRHGEPPLTTAEAVVATLGEAVALVVDGGVGGQLASSVLDLRAAPRVLREGAIPSGALLAALGDAGEAGGS</sequence>
<dbReference type="InterPro" id="IPR017945">
    <property type="entry name" value="DHBP_synth_RibB-like_a/b_dom"/>
</dbReference>
<keyword evidence="14" id="KW-1185">Reference proteome</keyword>
<reference evidence="13 14" key="1">
    <citation type="submission" date="2024-09" db="EMBL/GenBank/DDBJ databases">
        <authorList>
            <person name="Sun Q."/>
            <person name="Mori K."/>
        </authorList>
    </citation>
    <scope>NUCLEOTIDE SEQUENCE [LARGE SCALE GENOMIC DNA]</scope>
    <source>
        <strain evidence="13 14">JCM 15389</strain>
    </source>
</reference>
<comment type="caution">
    <text evidence="13">The sequence shown here is derived from an EMBL/GenBank/DDBJ whole genome shotgun (WGS) entry which is preliminary data.</text>
</comment>
<accession>A0ABV6C166</accession>
<evidence type="ECO:0000256" key="3">
    <source>
        <dbReference type="ARBA" id="ARBA00012584"/>
    </source>
</evidence>
<evidence type="ECO:0000256" key="9">
    <source>
        <dbReference type="ARBA" id="ARBA00022840"/>
    </source>
</evidence>
<name>A0ABV6C166_9ACTN</name>
<evidence type="ECO:0000256" key="11">
    <source>
        <dbReference type="ARBA" id="ARBA00048366"/>
    </source>
</evidence>
<evidence type="ECO:0000256" key="7">
    <source>
        <dbReference type="ARBA" id="ARBA00022695"/>
    </source>
</evidence>
<dbReference type="EC" id="2.7.7.87" evidence="3"/>
<evidence type="ECO:0000256" key="2">
    <source>
        <dbReference type="ARBA" id="ARBA00007663"/>
    </source>
</evidence>
<comment type="subcellular location">
    <subcellularLocation>
        <location evidence="1">Cytoplasm</location>
    </subcellularLocation>
</comment>
<comment type="catalytic activity">
    <reaction evidence="11">
        <text>L-threonine + hydrogencarbonate + ATP = L-threonylcarbamoyladenylate + diphosphate + H2O</text>
        <dbReference type="Rhea" id="RHEA:36407"/>
        <dbReference type="ChEBI" id="CHEBI:15377"/>
        <dbReference type="ChEBI" id="CHEBI:17544"/>
        <dbReference type="ChEBI" id="CHEBI:30616"/>
        <dbReference type="ChEBI" id="CHEBI:33019"/>
        <dbReference type="ChEBI" id="CHEBI:57926"/>
        <dbReference type="ChEBI" id="CHEBI:73682"/>
        <dbReference type="EC" id="2.7.7.87"/>
    </reaction>
</comment>
<feature type="domain" description="YrdC-like" evidence="12">
    <location>
        <begin position="20"/>
        <end position="205"/>
    </location>
</feature>
<dbReference type="InterPro" id="IPR050156">
    <property type="entry name" value="TC-AMP_synthase_SUA5"/>
</dbReference>
<organism evidence="13 14">
    <name type="scientific">Aciditerrimonas ferrireducens</name>
    <dbReference type="NCBI Taxonomy" id="667306"/>
    <lineage>
        <taxon>Bacteria</taxon>
        <taxon>Bacillati</taxon>
        <taxon>Actinomycetota</taxon>
        <taxon>Acidimicrobiia</taxon>
        <taxon>Acidimicrobiales</taxon>
        <taxon>Acidimicrobiaceae</taxon>
        <taxon>Aciditerrimonas</taxon>
    </lineage>
</organism>
<evidence type="ECO:0000313" key="14">
    <source>
        <dbReference type="Proteomes" id="UP001589788"/>
    </source>
</evidence>
<dbReference type="EMBL" id="JBHLYQ010000030">
    <property type="protein sequence ID" value="MFC0081430.1"/>
    <property type="molecule type" value="Genomic_DNA"/>
</dbReference>
<evidence type="ECO:0000259" key="12">
    <source>
        <dbReference type="PROSITE" id="PS51163"/>
    </source>
</evidence>
<dbReference type="Gene3D" id="3.90.870.10">
    <property type="entry name" value="DHBP synthase"/>
    <property type="match status" value="1"/>
</dbReference>
<dbReference type="SUPFAM" id="SSF55821">
    <property type="entry name" value="YrdC/RibB"/>
    <property type="match status" value="1"/>
</dbReference>
<gene>
    <name evidence="13" type="ORF">ACFFRE_04590</name>
</gene>
<dbReference type="PANTHER" id="PTHR17490">
    <property type="entry name" value="SUA5"/>
    <property type="match status" value="1"/>
</dbReference>
<evidence type="ECO:0000256" key="5">
    <source>
        <dbReference type="ARBA" id="ARBA00022679"/>
    </source>
</evidence>